<comment type="subcellular location">
    <subcellularLocation>
        <location evidence="7">Cytoplasm</location>
    </subcellularLocation>
</comment>
<name>A0A964FDJ2_9CYAN</name>
<keyword evidence="5 7" id="KW-0720">Serine protease</keyword>
<dbReference type="PROSITE" id="PS00382">
    <property type="entry name" value="CLP_PROTEASE_HIS"/>
    <property type="match status" value="1"/>
</dbReference>
<dbReference type="AlphaFoldDB" id="A0A964FDJ2"/>
<evidence type="ECO:0000256" key="1">
    <source>
        <dbReference type="ARBA" id="ARBA00007039"/>
    </source>
</evidence>
<dbReference type="SUPFAM" id="SSF52096">
    <property type="entry name" value="ClpP/crotonase"/>
    <property type="match status" value="1"/>
</dbReference>
<comment type="catalytic activity">
    <reaction evidence="6 7 8">
        <text>Hydrolysis of proteins to small peptides in the presence of ATP and magnesium. alpha-casein is the usual test substrate. In the absence of ATP, only oligopeptides shorter than five residues are hydrolyzed (such as succinyl-Leu-Tyr-|-NHMec, and Leu-Tyr-Leu-|-Tyr-Trp, in which cleavage of the -Tyr-|-Leu- and -Tyr-|-Trp bonds also occurs).</text>
        <dbReference type="EC" id="3.4.21.92"/>
    </reaction>
</comment>
<dbReference type="EMBL" id="JADWDC010000002">
    <property type="protein sequence ID" value="MCC0175645.1"/>
    <property type="molecule type" value="Genomic_DNA"/>
</dbReference>
<keyword evidence="11" id="KW-1185">Reference proteome</keyword>
<dbReference type="GO" id="GO:0004176">
    <property type="term" value="F:ATP-dependent peptidase activity"/>
    <property type="evidence" value="ECO:0007669"/>
    <property type="project" value="InterPro"/>
</dbReference>
<dbReference type="FunFam" id="3.90.226.10:FF:000001">
    <property type="entry name" value="ATP-dependent Clp protease proteolytic subunit"/>
    <property type="match status" value="1"/>
</dbReference>
<protein>
    <recommendedName>
        <fullName evidence="7 9">ATP-dependent Clp protease proteolytic subunit</fullName>
        <ecNumber evidence="7">3.4.21.92</ecNumber>
    </recommendedName>
    <alternativeName>
        <fullName evidence="7">Endopeptidase Clp</fullName>
    </alternativeName>
</protein>
<dbReference type="NCBIfam" id="TIGR00493">
    <property type="entry name" value="clpP"/>
    <property type="match status" value="1"/>
</dbReference>
<comment type="similarity">
    <text evidence="1 7 9">Belongs to the peptidase S14 family.</text>
</comment>
<keyword evidence="2 7" id="KW-0963">Cytoplasm</keyword>
<dbReference type="GO" id="GO:0006515">
    <property type="term" value="P:protein quality control for misfolded or incompletely synthesized proteins"/>
    <property type="evidence" value="ECO:0007669"/>
    <property type="project" value="TreeGrafter"/>
</dbReference>
<dbReference type="Gene3D" id="3.90.226.10">
    <property type="entry name" value="2-enoyl-CoA Hydratase, Chain A, domain 1"/>
    <property type="match status" value="1"/>
</dbReference>
<evidence type="ECO:0000256" key="8">
    <source>
        <dbReference type="PROSITE-ProRule" id="PRU10086"/>
    </source>
</evidence>
<dbReference type="PANTHER" id="PTHR10381:SF70">
    <property type="entry name" value="ATP-DEPENDENT CLP PROTEASE PROTEOLYTIC SUBUNIT"/>
    <property type="match status" value="1"/>
</dbReference>
<comment type="caution">
    <text evidence="10">The sequence shown here is derived from an EMBL/GenBank/DDBJ whole genome shotgun (WGS) entry which is preliminary data.</text>
</comment>
<dbReference type="HAMAP" id="MF_00444">
    <property type="entry name" value="ClpP"/>
    <property type="match status" value="1"/>
</dbReference>
<dbReference type="PANTHER" id="PTHR10381">
    <property type="entry name" value="ATP-DEPENDENT CLP PROTEASE PROTEOLYTIC SUBUNIT"/>
    <property type="match status" value="1"/>
</dbReference>
<evidence type="ECO:0000256" key="2">
    <source>
        <dbReference type="ARBA" id="ARBA00022490"/>
    </source>
</evidence>
<feature type="active site" evidence="7 8">
    <location>
        <position position="148"/>
    </location>
</feature>
<reference evidence="10" key="1">
    <citation type="journal article" date="2021" name="Antonie Van Leeuwenhoek">
        <title>Draft genome and description of Waterburya agarophytonicola gen. nov. sp. nov. (Pleurocapsales, Cyanobacteria): a seaweed symbiont.</title>
        <authorList>
            <person name="Bonthond G."/>
            <person name="Shalygin S."/>
            <person name="Bayer T."/>
            <person name="Weinberger F."/>
        </authorList>
    </citation>
    <scope>NUCLEOTIDE SEQUENCE</scope>
    <source>
        <strain evidence="10">KI4</strain>
    </source>
</reference>
<dbReference type="CDD" id="cd07017">
    <property type="entry name" value="S14_ClpP_2"/>
    <property type="match status" value="1"/>
</dbReference>
<dbReference type="NCBIfam" id="NF009205">
    <property type="entry name" value="PRK12553.1"/>
    <property type="match status" value="1"/>
</dbReference>
<feature type="active site" description="Nucleophile" evidence="7">
    <location>
        <position position="123"/>
    </location>
</feature>
<dbReference type="GO" id="GO:0004252">
    <property type="term" value="F:serine-type endopeptidase activity"/>
    <property type="evidence" value="ECO:0007669"/>
    <property type="project" value="UniProtKB-UniRule"/>
</dbReference>
<evidence type="ECO:0000256" key="9">
    <source>
        <dbReference type="RuleBase" id="RU003567"/>
    </source>
</evidence>
<sequence length="226" mass="24726">MVKSLSNYDFLVSKNTPDIQSSRTSGNVVPMVVEQSGIGERAFDIYSRLLRERIIFLGTAIDDKVADSIVAQLLYLEAEDPEKDIQIYINSPGGSVYSGMAIYDTMQQIQPDVVTICYGIAASMGAFLLSGGTKGKRMALPSSRIMIHQPLGGAQGQATDIEIQAKEILYIKQRLNELIAGHTSQPFDKIAADTERDFYMSSEEAVEYGLIDKVITKSETASSLTP</sequence>
<dbReference type="Proteomes" id="UP000729733">
    <property type="component" value="Unassembled WGS sequence"/>
</dbReference>
<evidence type="ECO:0000256" key="7">
    <source>
        <dbReference type="HAMAP-Rule" id="MF_00444"/>
    </source>
</evidence>
<evidence type="ECO:0000256" key="4">
    <source>
        <dbReference type="ARBA" id="ARBA00022801"/>
    </source>
</evidence>
<dbReference type="GO" id="GO:0051117">
    <property type="term" value="F:ATPase binding"/>
    <property type="evidence" value="ECO:0007669"/>
    <property type="project" value="TreeGrafter"/>
</dbReference>
<dbReference type="InterPro" id="IPR029045">
    <property type="entry name" value="ClpP/crotonase-like_dom_sf"/>
</dbReference>
<gene>
    <name evidence="7 10" type="primary">clpP</name>
    <name evidence="10" type="ORF">I4641_01450</name>
</gene>
<accession>A0A964FDJ2</accession>
<dbReference type="GO" id="GO:0005737">
    <property type="term" value="C:cytoplasm"/>
    <property type="evidence" value="ECO:0007669"/>
    <property type="project" value="UniProtKB-SubCell"/>
</dbReference>
<evidence type="ECO:0000256" key="3">
    <source>
        <dbReference type="ARBA" id="ARBA00022670"/>
    </source>
</evidence>
<evidence type="ECO:0000256" key="6">
    <source>
        <dbReference type="ARBA" id="ARBA00034021"/>
    </source>
</evidence>
<keyword evidence="4 7" id="KW-0378">Hydrolase</keyword>
<dbReference type="Pfam" id="PF00574">
    <property type="entry name" value="CLP_protease"/>
    <property type="match status" value="1"/>
</dbReference>
<keyword evidence="3 7" id="KW-0645">Protease</keyword>
<dbReference type="InterPro" id="IPR033135">
    <property type="entry name" value="ClpP_His_AS"/>
</dbReference>
<organism evidence="10 11">
    <name type="scientific">Waterburya agarophytonicola KI4</name>
    <dbReference type="NCBI Taxonomy" id="2874699"/>
    <lineage>
        <taxon>Bacteria</taxon>
        <taxon>Bacillati</taxon>
        <taxon>Cyanobacteriota</taxon>
        <taxon>Cyanophyceae</taxon>
        <taxon>Pleurocapsales</taxon>
        <taxon>Hyellaceae</taxon>
        <taxon>Waterburya</taxon>
        <taxon>Waterburya agarophytonicola</taxon>
    </lineage>
</organism>
<dbReference type="PRINTS" id="PR00127">
    <property type="entry name" value="CLPPROTEASEP"/>
</dbReference>
<dbReference type="EC" id="3.4.21.92" evidence="7"/>
<dbReference type="InterPro" id="IPR023562">
    <property type="entry name" value="ClpP/TepA"/>
</dbReference>
<dbReference type="InterPro" id="IPR001907">
    <property type="entry name" value="ClpP"/>
</dbReference>
<comment type="subunit">
    <text evidence="7">Fourteen ClpP subunits assemble into 2 heptameric rings which stack back to back to give a disk-like structure with a central cavity, resembling the structure of eukaryotic proteasomes.</text>
</comment>
<dbReference type="RefSeq" id="WP_263858084.1">
    <property type="nucleotide sequence ID" value="NZ_JADWDC010000002.1"/>
</dbReference>
<dbReference type="GO" id="GO:0009368">
    <property type="term" value="C:endopeptidase Clp complex"/>
    <property type="evidence" value="ECO:0007669"/>
    <property type="project" value="TreeGrafter"/>
</dbReference>
<dbReference type="NCBIfam" id="NF001368">
    <property type="entry name" value="PRK00277.1"/>
    <property type="match status" value="1"/>
</dbReference>
<evidence type="ECO:0000313" key="11">
    <source>
        <dbReference type="Proteomes" id="UP000729733"/>
    </source>
</evidence>
<proteinExistence type="inferred from homology"/>
<evidence type="ECO:0000256" key="5">
    <source>
        <dbReference type="ARBA" id="ARBA00022825"/>
    </source>
</evidence>
<comment type="function">
    <text evidence="7">Cleaves peptides in various proteins in a process that requires ATP hydrolysis. Has a chymotrypsin-like activity. Plays a major role in the degradation of misfolded proteins.</text>
</comment>
<evidence type="ECO:0000313" key="10">
    <source>
        <dbReference type="EMBL" id="MCC0175645.1"/>
    </source>
</evidence>